<dbReference type="Proteomes" id="UP000809789">
    <property type="component" value="Unassembled WGS sequence"/>
</dbReference>
<feature type="region of interest" description="Disordered" evidence="1">
    <location>
        <begin position="33"/>
        <end position="105"/>
    </location>
</feature>
<dbReference type="OrthoDB" id="3938057at2759"/>
<protein>
    <submittedName>
        <fullName evidence="2">Uncharacterized protein</fullName>
    </submittedName>
</protein>
<sequence length="105" mass="11747">MMSALDGNRTANSFQHQFRAVLKHARELKVQLEGEGAVEGVKAKPRAPKTQKAPKTPKAKAAPKRGRNSDQIKEDDDEDAAVVGEEQDAKRPRYDFDFEDVKQEV</sequence>
<dbReference type="EMBL" id="JAESVG020000006">
    <property type="protein sequence ID" value="KAG8626903.1"/>
    <property type="molecule type" value="Genomic_DNA"/>
</dbReference>
<evidence type="ECO:0000256" key="1">
    <source>
        <dbReference type="SAM" id="MobiDB-lite"/>
    </source>
</evidence>
<feature type="compositionally biased region" description="Basic and acidic residues" evidence="1">
    <location>
        <begin position="87"/>
        <end position="105"/>
    </location>
</feature>
<organism evidence="2 3">
    <name type="scientific">Elsinoe batatas</name>
    <dbReference type="NCBI Taxonomy" id="2601811"/>
    <lineage>
        <taxon>Eukaryota</taxon>
        <taxon>Fungi</taxon>
        <taxon>Dikarya</taxon>
        <taxon>Ascomycota</taxon>
        <taxon>Pezizomycotina</taxon>
        <taxon>Dothideomycetes</taxon>
        <taxon>Dothideomycetidae</taxon>
        <taxon>Myriangiales</taxon>
        <taxon>Elsinoaceae</taxon>
        <taxon>Elsinoe</taxon>
    </lineage>
</organism>
<keyword evidence="3" id="KW-1185">Reference proteome</keyword>
<evidence type="ECO:0000313" key="2">
    <source>
        <dbReference type="EMBL" id="KAG8626903.1"/>
    </source>
</evidence>
<feature type="compositionally biased region" description="Basic residues" evidence="1">
    <location>
        <begin position="55"/>
        <end position="66"/>
    </location>
</feature>
<dbReference type="AlphaFoldDB" id="A0A8K0L712"/>
<evidence type="ECO:0000313" key="3">
    <source>
        <dbReference type="Proteomes" id="UP000809789"/>
    </source>
</evidence>
<accession>A0A8K0L712</accession>
<name>A0A8K0L712_9PEZI</name>
<reference evidence="2" key="1">
    <citation type="submission" date="2021-07" db="EMBL/GenBank/DDBJ databases">
        <title>Elsinoe batatas strain:CRI-CJ2 Genome sequencing and assembly.</title>
        <authorList>
            <person name="Huang L."/>
        </authorList>
    </citation>
    <scope>NUCLEOTIDE SEQUENCE</scope>
    <source>
        <strain evidence="2">CRI-CJ2</strain>
    </source>
</reference>
<gene>
    <name evidence="2" type="ORF">KVT40_005848</name>
</gene>
<proteinExistence type="predicted"/>
<comment type="caution">
    <text evidence="2">The sequence shown here is derived from an EMBL/GenBank/DDBJ whole genome shotgun (WGS) entry which is preliminary data.</text>
</comment>